<evidence type="ECO:0000313" key="2">
    <source>
        <dbReference type="Proteomes" id="UP000789366"/>
    </source>
</evidence>
<accession>A0ACA9KA21</accession>
<name>A0ACA9KA21_9GLOM</name>
<reference evidence="1" key="1">
    <citation type="submission" date="2021-06" db="EMBL/GenBank/DDBJ databases">
        <authorList>
            <person name="Kallberg Y."/>
            <person name="Tangrot J."/>
            <person name="Rosling A."/>
        </authorList>
    </citation>
    <scope>NUCLEOTIDE SEQUENCE</scope>
    <source>
        <strain evidence="1">28 12/20/2015</strain>
    </source>
</reference>
<proteinExistence type="predicted"/>
<keyword evidence="2" id="KW-1185">Reference proteome</keyword>
<dbReference type="Proteomes" id="UP000789366">
    <property type="component" value="Unassembled WGS sequence"/>
</dbReference>
<evidence type="ECO:0000313" key="1">
    <source>
        <dbReference type="EMBL" id="CAG8461041.1"/>
    </source>
</evidence>
<dbReference type="EMBL" id="CAJVPW010000644">
    <property type="protein sequence ID" value="CAG8461041.1"/>
    <property type="molecule type" value="Genomic_DNA"/>
</dbReference>
<gene>
    <name evidence="1" type="ORF">SPELUC_LOCUS1263</name>
</gene>
<protein>
    <submittedName>
        <fullName evidence="1">4389_t:CDS:1</fullName>
    </submittedName>
</protein>
<organism evidence="1 2">
    <name type="scientific">Cetraspora pellucida</name>
    <dbReference type="NCBI Taxonomy" id="1433469"/>
    <lineage>
        <taxon>Eukaryota</taxon>
        <taxon>Fungi</taxon>
        <taxon>Fungi incertae sedis</taxon>
        <taxon>Mucoromycota</taxon>
        <taxon>Glomeromycotina</taxon>
        <taxon>Glomeromycetes</taxon>
        <taxon>Diversisporales</taxon>
        <taxon>Gigasporaceae</taxon>
        <taxon>Cetraspora</taxon>
    </lineage>
</organism>
<comment type="caution">
    <text evidence="1">The sequence shown here is derived from an EMBL/GenBank/DDBJ whole genome shotgun (WGS) entry which is preliminary data.</text>
</comment>
<sequence length="685" mass="79006">MMVSWHTVKFNILTMAYSDRTLYRPLYQKQTYSSWMFPRVIKSIAACLSFAFFIAIQFIHLNQRHVISNPSPSSWKFDESKVPIDSISNIIVVIDGDQQATSLQPIYCKLNKRNENIYTHVIVTGKGRGMGGTKLLRFNSLFQNCDVSVYDLELRKGISSNENIVSLVFHGINYALNQIRPDVLIYINEPESETVLGIEAALAATPESNSITKIVIPSKHTKNLLWITDLSIEALKNWNTPKIQLQVVTQNRPDSLARLMRSLNSSIYFGDDVQLTIHMDQGSDPVTIKYSQTFDWTFGRKNIRHRIVHGGLLSAVIESYYPSDNHDYAVILEDDVELSPFFYIWAKYCVLKYRYGTDRSLSGRMFGVSLYNTKLSELHLPGRRPFNPALVLRGTIYPNQSPYLSQVPCSWGALYFPEIWREYRIYQNARLNDVNGLQLQDISVPGSRSNRWKKSWKRFFIELTYLRGYVMLYPNYEDSISFSTNHAEIGVHNHKEGKKNVFQLPLMKEDIVLDGLPGGHLPDFKDLPTMDLWGELIPKKELIQRGRKLHLKISSCPPSGLHELTYDPQDLLCVDEEVLRIKMMKYSDSEINPVQDTSDNIKMDELIIEKENLAKNPIIKIDDQIVLSDHKENKVIFSDHQEDQVFLSDHKNNKVIPSDHKENQIIPSDDEENKVIFFERIRSSL</sequence>